<dbReference type="EMBL" id="MU275961">
    <property type="protein sequence ID" value="KAI0045100.1"/>
    <property type="molecule type" value="Genomic_DNA"/>
</dbReference>
<accession>A0ACB8RME8</accession>
<reference evidence="1" key="1">
    <citation type="submission" date="2021-02" db="EMBL/GenBank/DDBJ databases">
        <authorList>
            <consortium name="DOE Joint Genome Institute"/>
            <person name="Ahrendt S."/>
            <person name="Looney B.P."/>
            <person name="Miyauchi S."/>
            <person name="Morin E."/>
            <person name="Drula E."/>
            <person name="Courty P.E."/>
            <person name="Chicoki N."/>
            <person name="Fauchery L."/>
            <person name="Kohler A."/>
            <person name="Kuo A."/>
            <person name="Labutti K."/>
            <person name="Pangilinan J."/>
            <person name="Lipzen A."/>
            <person name="Riley R."/>
            <person name="Andreopoulos W."/>
            <person name="He G."/>
            <person name="Johnson J."/>
            <person name="Barry K.W."/>
            <person name="Grigoriev I.V."/>
            <person name="Nagy L."/>
            <person name="Hibbett D."/>
            <person name="Henrissat B."/>
            <person name="Matheny P.B."/>
            <person name="Labbe J."/>
            <person name="Martin F."/>
        </authorList>
    </citation>
    <scope>NUCLEOTIDE SEQUENCE</scope>
    <source>
        <strain evidence="1">FP105234-sp</strain>
    </source>
</reference>
<feature type="non-terminal residue" evidence="1">
    <location>
        <position position="1"/>
    </location>
</feature>
<protein>
    <submittedName>
        <fullName evidence="1">Uncharacterized protein</fullName>
    </submittedName>
</protein>
<reference evidence="1" key="2">
    <citation type="journal article" date="2022" name="New Phytol.">
        <title>Evolutionary transition to the ectomycorrhizal habit in the genomes of a hyperdiverse lineage of mushroom-forming fungi.</title>
        <authorList>
            <person name="Looney B."/>
            <person name="Miyauchi S."/>
            <person name="Morin E."/>
            <person name="Drula E."/>
            <person name="Courty P.E."/>
            <person name="Kohler A."/>
            <person name="Kuo A."/>
            <person name="LaButti K."/>
            <person name="Pangilinan J."/>
            <person name="Lipzen A."/>
            <person name="Riley R."/>
            <person name="Andreopoulos W."/>
            <person name="He G."/>
            <person name="Johnson J."/>
            <person name="Nolan M."/>
            <person name="Tritt A."/>
            <person name="Barry K.W."/>
            <person name="Grigoriev I.V."/>
            <person name="Nagy L.G."/>
            <person name="Hibbett D."/>
            <person name="Henrissat B."/>
            <person name="Matheny P.B."/>
            <person name="Labbe J."/>
            <person name="Martin F.M."/>
        </authorList>
    </citation>
    <scope>NUCLEOTIDE SEQUENCE</scope>
    <source>
        <strain evidence="1">FP105234-sp</strain>
    </source>
</reference>
<sequence length="128" mass="14953">PQWVREAFAYLASAINEPEWQRTVRSWLTLERLLKNDPTLNNDKDVRPKAIPAWFKSGRKYSKVPPTGKAATFARTWRGWWTAMQPAWRTAELSWPMSRAIVPGETWPELRKGGKKGFVIVLMTIVWW</sequence>
<evidence type="ECO:0000313" key="1">
    <source>
        <dbReference type="EMBL" id="KAI0045100.1"/>
    </source>
</evidence>
<comment type="caution">
    <text evidence="1">The sequence shown here is derived from an EMBL/GenBank/DDBJ whole genome shotgun (WGS) entry which is preliminary data.</text>
</comment>
<name>A0ACB8RME8_9AGAM</name>
<keyword evidence="2" id="KW-1185">Reference proteome</keyword>
<evidence type="ECO:0000313" key="2">
    <source>
        <dbReference type="Proteomes" id="UP000814033"/>
    </source>
</evidence>
<gene>
    <name evidence="1" type="ORF">FA95DRAFT_1450123</name>
</gene>
<proteinExistence type="predicted"/>
<feature type="non-terminal residue" evidence="1">
    <location>
        <position position="128"/>
    </location>
</feature>
<organism evidence="1 2">
    <name type="scientific">Auriscalpium vulgare</name>
    <dbReference type="NCBI Taxonomy" id="40419"/>
    <lineage>
        <taxon>Eukaryota</taxon>
        <taxon>Fungi</taxon>
        <taxon>Dikarya</taxon>
        <taxon>Basidiomycota</taxon>
        <taxon>Agaricomycotina</taxon>
        <taxon>Agaricomycetes</taxon>
        <taxon>Russulales</taxon>
        <taxon>Auriscalpiaceae</taxon>
        <taxon>Auriscalpium</taxon>
    </lineage>
</organism>
<dbReference type="Proteomes" id="UP000814033">
    <property type="component" value="Unassembled WGS sequence"/>
</dbReference>